<evidence type="ECO:0000256" key="1">
    <source>
        <dbReference type="SAM" id="MobiDB-lite"/>
    </source>
</evidence>
<dbReference type="STRING" id="1123024.GCA_000423625_03688"/>
<feature type="region of interest" description="Disordered" evidence="1">
    <location>
        <begin position="66"/>
        <end position="93"/>
    </location>
</feature>
<dbReference type="InterPro" id="IPR005543">
    <property type="entry name" value="PASTA_dom"/>
</dbReference>
<organism evidence="3 4">
    <name type="scientific">Pseudonocardia asaccharolytica DSM 44247 = NBRC 16224</name>
    <dbReference type="NCBI Taxonomy" id="1123024"/>
    <lineage>
        <taxon>Bacteria</taxon>
        <taxon>Bacillati</taxon>
        <taxon>Actinomycetota</taxon>
        <taxon>Actinomycetes</taxon>
        <taxon>Pseudonocardiales</taxon>
        <taxon>Pseudonocardiaceae</taxon>
        <taxon>Pseudonocardia</taxon>
    </lineage>
</organism>
<dbReference type="Gene3D" id="3.30.10.20">
    <property type="match status" value="1"/>
</dbReference>
<name>A0A511D3K9_9PSEU</name>
<reference evidence="3 4" key="1">
    <citation type="submission" date="2019-07" db="EMBL/GenBank/DDBJ databases">
        <title>Whole genome shotgun sequence of Pseudonocardia asaccharolytica NBRC 16224.</title>
        <authorList>
            <person name="Hosoyama A."/>
            <person name="Uohara A."/>
            <person name="Ohji S."/>
            <person name="Ichikawa N."/>
        </authorList>
    </citation>
    <scope>NUCLEOTIDE SEQUENCE [LARGE SCALE GENOMIC DNA]</scope>
    <source>
        <strain evidence="3 4">NBRC 16224</strain>
    </source>
</reference>
<sequence length="93" mass="9405">MEPVRVPRLVGLAAEAAHDAALDAGVLAVDQDPSHTATMDGTVVRQQPMPGREVKVGTSVLIWVRTDSDGGGGGGGGSRLPTGPRPLLPAGTK</sequence>
<protein>
    <recommendedName>
        <fullName evidence="2">PASTA domain-containing protein</fullName>
    </recommendedName>
</protein>
<evidence type="ECO:0000313" key="3">
    <source>
        <dbReference type="EMBL" id="GEL18184.1"/>
    </source>
</evidence>
<dbReference type="EMBL" id="BJVI01000016">
    <property type="protein sequence ID" value="GEL18184.1"/>
    <property type="molecule type" value="Genomic_DNA"/>
</dbReference>
<keyword evidence="4" id="KW-1185">Reference proteome</keyword>
<feature type="domain" description="PASTA" evidence="2">
    <location>
        <begin position="4"/>
        <end position="64"/>
    </location>
</feature>
<dbReference type="Proteomes" id="UP000321328">
    <property type="component" value="Unassembled WGS sequence"/>
</dbReference>
<gene>
    <name evidence="3" type="ORF">PA7_20210</name>
</gene>
<accession>A0A511D3K9</accession>
<feature type="compositionally biased region" description="Gly residues" evidence="1">
    <location>
        <begin position="69"/>
        <end position="78"/>
    </location>
</feature>
<dbReference type="AlphaFoldDB" id="A0A511D3K9"/>
<proteinExistence type="predicted"/>
<comment type="caution">
    <text evidence="3">The sequence shown here is derived from an EMBL/GenBank/DDBJ whole genome shotgun (WGS) entry which is preliminary data.</text>
</comment>
<evidence type="ECO:0000259" key="2">
    <source>
        <dbReference type="Pfam" id="PF03793"/>
    </source>
</evidence>
<evidence type="ECO:0000313" key="4">
    <source>
        <dbReference type="Proteomes" id="UP000321328"/>
    </source>
</evidence>
<dbReference type="Pfam" id="PF03793">
    <property type="entry name" value="PASTA"/>
    <property type="match status" value="1"/>
</dbReference>